<proteinExistence type="predicted"/>
<feature type="compositionally biased region" description="Pro residues" evidence="2">
    <location>
        <begin position="1"/>
        <end position="13"/>
    </location>
</feature>
<dbReference type="RefSeq" id="XP_008031184.1">
    <property type="nucleotide sequence ID" value="XM_008032993.1"/>
</dbReference>
<dbReference type="OrthoDB" id="3782133at2759"/>
<evidence type="ECO:0000313" key="3">
    <source>
        <dbReference type="EMBL" id="EOA80917.1"/>
    </source>
</evidence>
<reference evidence="3 4" key="1">
    <citation type="journal article" date="2012" name="PLoS Pathog.">
        <title>Diverse lifestyles and strategies of plant pathogenesis encoded in the genomes of eighteen Dothideomycetes fungi.</title>
        <authorList>
            <person name="Ohm R.A."/>
            <person name="Feau N."/>
            <person name="Henrissat B."/>
            <person name="Schoch C.L."/>
            <person name="Horwitz B.A."/>
            <person name="Barry K.W."/>
            <person name="Condon B.J."/>
            <person name="Copeland A.C."/>
            <person name="Dhillon B."/>
            <person name="Glaser F."/>
            <person name="Hesse C.N."/>
            <person name="Kosti I."/>
            <person name="LaButti K."/>
            <person name="Lindquist E.A."/>
            <person name="Lucas S."/>
            <person name="Salamov A.A."/>
            <person name="Bradshaw R.E."/>
            <person name="Ciuffetti L."/>
            <person name="Hamelin R.C."/>
            <person name="Kema G.H.J."/>
            <person name="Lawrence C."/>
            <person name="Scott J.A."/>
            <person name="Spatafora J.W."/>
            <person name="Turgeon B.G."/>
            <person name="de Wit P.J.G.M."/>
            <person name="Zhong S."/>
            <person name="Goodwin S.B."/>
            <person name="Grigoriev I.V."/>
        </authorList>
    </citation>
    <scope>NUCLEOTIDE SEQUENCE [LARGE SCALE GENOMIC DNA]</scope>
    <source>
        <strain evidence="4">28A</strain>
    </source>
</reference>
<protein>
    <submittedName>
        <fullName evidence="3">Uncharacterized protein</fullName>
    </submittedName>
</protein>
<dbReference type="AlphaFoldDB" id="R0JXB6"/>
<sequence length="278" mass="30785">MASNPPNPPPLSPAYPKSRLLRSIARHVSAPIDPSVRESEHHSSPTPKTSLLPPTSKHSLLSELSLAQSVASRLRRDRDTWRTLAAERAQDLESTYQSLQEQARMLSSILERSLKLQAECKATTKSTAKLYSQVTRFKTKHEKLIADLNDAKCTIVRLRRSDRSKDKVQQQNLRLKALLRICSLKGSTAVATSTHPVTDAETALREALGLALERIDDLEGSGSVLLDELEKHNDNGDDDAAESGTRLIEAQVVFRSILDDGFCKEQKESWGALVEKGD</sequence>
<feature type="region of interest" description="Disordered" evidence="2">
    <location>
        <begin position="1"/>
        <end position="57"/>
    </location>
</feature>
<keyword evidence="1" id="KW-0175">Coiled coil</keyword>
<dbReference type="EMBL" id="KB908877">
    <property type="protein sequence ID" value="EOA80917.1"/>
    <property type="molecule type" value="Genomic_DNA"/>
</dbReference>
<evidence type="ECO:0000256" key="2">
    <source>
        <dbReference type="SAM" id="MobiDB-lite"/>
    </source>
</evidence>
<dbReference type="Proteomes" id="UP000016935">
    <property type="component" value="Unassembled WGS sequence"/>
</dbReference>
<organism evidence="3 4">
    <name type="scientific">Exserohilum turcicum (strain 28A)</name>
    <name type="common">Northern leaf blight fungus</name>
    <name type="synonym">Setosphaeria turcica</name>
    <dbReference type="NCBI Taxonomy" id="671987"/>
    <lineage>
        <taxon>Eukaryota</taxon>
        <taxon>Fungi</taxon>
        <taxon>Dikarya</taxon>
        <taxon>Ascomycota</taxon>
        <taxon>Pezizomycotina</taxon>
        <taxon>Dothideomycetes</taxon>
        <taxon>Pleosporomycetidae</taxon>
        <taxon>Pleosporales</taxon>
        <taxon>Pleosporineae</taxon>
        <taxon>Pleosporaceae</taxon>
        <taxon>Exserohilum</taxon>
    </lineage>
</organism>
<feature type="compositionally biased region" description="Low complexity" evidence="2">
    <location>
        <begin position="44"/>
        <end position="57"/>
    </location>
</feature>
<dbReference type="eggNOG" id="ENOG502RH7T">
    <property type="taxonomic scope" value="Eukaryota"/>
</dbReference>
<keyword evidence="4" id="KW-1185">Reference proteome</keyword>
<gene>
    <name evidence="3" type="ORF">SETTUDRAFT_24429</name>
</gene>
<feature type="coiled-coil region" evidence="1">
    <location>
        <begin position="82"/>
        <end position="109"/>
    </location>
</feature>
<accession>R0JXB6</accession>
<reference evidence="3 4" key="2">
    <citation type="journal article" date="2013" name="PLoS Genet.">
        <title>Comparative genome structure, secondary metabolite, and effector coding capacity across Cochliobolus pathogens.</title>
        <authorList>
            <person name="Condon B.J."/>
            <person name="Leng Y."/>
            <person name="Wu D."/>
            <person name="Bushley K.E."/>
            <person name="Ohm R.A."/>
            <person name="Otillar R."/>
            <person name="Martin J."/>
            <person name="Schackwitz W."/>
            <person name="Grimwood J."/>
            <person name="MohdZainudin N."/>
            <person name="Xue C."/>
            <person name="Wang R."/>
            <person name="Manning V.A."/>
            <person name="Dhillon B."/>
            <person name="Tu Z.J."/>
            <person name="Steffenson B.J."/>
            <person name="Salamov A."/>
            <person name="Sun H."/>
            <person name="Lowry S."/>
            <person name="LaButti K."/>
            <person name="Han J."/>
            <person name="Copeland A."/>
            <person name="Lindquist E."/>
            <person name="Barry K."/>
            <person name="Schmutz J."/>
            <person name="Baker S.E."/>
            <person name="Ciuffetti L.M."/>
            <person name="Grigoriev I.V."/>
            <person name="Zhong S."/>
            <person name="Turgeon B.G."/>
        </authorList>
    </citation>
    <scope>NUCLEOTIDE SEQUENCE [LARGE SCALE GENOMIC DNA]</scope>
    <source>
        <strain evidence="4">28A</strain>
    </source>
</reference>
<name>R0JXB6_EXST2</name>
<evidence type="ECO:0000256" key="1">
    <source>
        <dbReference type="SAM" id="Coils"/>
    </source>
</evidence>
<evidence type="ECO:0000313" key="4">
    <source>
        <dbReference type="Proteomes" id="UP000016935"/>
    </source>
</evidence>
<dbReference type="GeneID" id="19402782"/>
<dbReference type="HOGENOM" id="CLU_970250_0_0_1"/>